<keyword evidence="4" id="KW-1185">Reference proteome</keyword>
<sequence>MSKLRVLCLHGHRQSGEKLRGRMAAFRRTFKSSVDFVFVDAPIVVPYEPTTEEHAAKLEQGDIDQDEVRQFSWCNFRRDEVTGKFELFDVDETIEYLAQVVREQGPFDGVFGFSQGGVMASMLLQLQQSKKPDLPFNFSFGIFVAAACVDDPRYVFTTEQLGFPSLHMIGETDAVVIPERSHKLVGLFENPTVLEHPGGHYIPANKEPKDAMRAFIKGMQTLVEKNAGTA</sequence>
<dbReference type="PANTHER" id="PTHR48070:SF6">
    <property type="entry name" value="ESTERASE OVCA2"/>
    <property type="match status" value="1"/>
</dbReference>
<dbReference type="GO" id="GO:0005737">
    <property type="term" value="C:cytoplasm"/>
    <property type="evidence" value="ECO:0007669"/>
    <property type="project" value="TreeGrafter"/>
</dbReference>
<dbReference type="InterPro" id="IPR005645">
    <property type="entry name" value="FSH-like_dom"/>
</dbReference>
<dbReference type="EMBL" id="SPLM01000108">
    <property type="protein sequence ID" value="TMW60241.1"/>
    <property type="molecule type" value="Genomic_DNA"/>
</dbReference>
<dbReference type="Proteomes" id="UP000794436">
    <property type="component" value="Unassembled WGS sequence"/>
</dbReference>
<evidence type="ECO:0000256" key="1">
    <source>
        <dbReference type="ARBA" id="ARBA00022801"/>
    </source>
</evidence>
<dbReference type="Pfam" id="PF03959">
    <property type="entry name" value="FSH1"/>
    <property type="match status" value="1"/>
</dbReference>
<evidence type="ECO:0000259" key="2">
    <source>
        <dbReference type="Pfam" id="PF03959"/>
    </source>
</evidence>
<evidence type="ECO:0000313" key="4">
    <source>
        <dbReference type="Proteomes" id="UP000794436"/>
    </source>
</evidence>
<dbReference type="GO" id="GO:0005634">
    <property type="term" value="C:nucleus"/>
    <property type="evidence" value="ECO:0007669"/>
    <property type="project" value="TreeGrafter"/>
</dbReference>
<dbReference type="InterPro" id="IPR029058">
    <property type="entry name" value="AB_hydrolase_fold"/>
</dbReference>
<proteinExistence type="predicted"/>
<dbReference type="OrthoDB" id="414698at2759"/>
<dbReference type="SUPFAM" id="SSF53474">
    <property type="entry name" value="alpha/beta-Hydrolases"/>
    <property type="match status" value="1"/>
</dbReference>
<protein>
    <recommendedName>
        <fullName evidence="2">Serine hydrolase domain-containing protein</fullName>
    </recommendedName>
</protein>
<gene>
    <name evidence="3" type="ORF">Poli38472_000283</name>
</gene>
<feature type="domain" description="Serine hydrolase" evidence="2">
    <location>
        <begin position="2"/>
        <end position="211"/>
    </location>
</feature>
<organism evidence="3 4">
    <name type="scientific">Pythium oligandrum</name>
    <name type="common">Mycoparasitic fungus</name>
    <dbReference type="NCBI Taxonomy" id="41045"/>
    <lineage>
        <taxon>Eukaryota</taxon>
        <taxon>Sar</taxon>
        <taxon>Stramenopiles</taxon>
        <taxon>Oomycota</taxon>
        <taxon>Peronosporomycetes</taxon>
        <taxon>Pythiales</taxon>
        <taxon>Pythiaceae</taxon>
        <taxon>Pythium</taxon>
    </lineage>
</organism>
<evidence type="ECO:0000313" key="3">
    <source>
        <dbReference type="EMBL" id="TMW60241.1"/>
    </source>
</evidence>
<dbReference type="PANTHER" id="PTHR48070">
    <property type="entry name" value="ESTERASE OVCA2"/>
    <property type="match status" value="1"/>
</dbReference>
<name>A0A8K1FF72_PYTOL</name>
<dbReference type="GO" id="GO:0016787">
    <property type="term" value="F:hydrolase activity"/>
    <property type="evidence" value="ECO:0007669"/>
    <property type="project" value="UniProtKB-KW"/>
</dbReference>
<comment type="caution">
    <text evidence="3">The sequence shown here is derived from an EMBL/GenBank/DDBJ whole genome shotgun (WGS) entry which is preliminary data.</text>
</comment>
<dbReference type="InterPro" id="IPR050593">
    <property type="entry name" value="LovG"/>
</dbReference>
<reference evidence="3" key="1">
    <citation type="submission" date="2019-03" db="EMBL/GenBank/DDBJ databases">
        <title>Long read genome sequence of the mycoparasitic Pythium oligandrum ATCC 38472 isolated from sugarbeet rhizosphere.</title>
        <authorList>
            <person name="Gaulin E."/>
        </authorList>
    </citation>
    <scope>NUCLEOTIDE SEQUENCE</scope>
    <source>
        <strain evidence="3">ATCC 38472_TT</strain>
    </source>
</reference>
<accession>A0A8K1FF72</accession>
<keyword evidence="1" id="KW-0378">Hydrolase</keyword>
<dbReference type="AlphaFoldDB" id="A0A8K1FF72"/>
<dbReference type="Gene3D" id="3.40.50.1820">
    <property type="entry name" value="alpha/beta hydrolase"/>
    <property type="match status" value="1"/>
</dbReference>